<dbReference type="HOGENOM" id="CLU_161849_1_0_5"/>
<dbReference type="STRING" id="314256.OG2516_03093"/>
<protein>
    <recommendedName>
        <fullName evidence="3">DUF1153 domain-containing protein</fullName>
    </recommendedName>
</protein>
<evidence type="ECO:0000313" key="2">
    <source>
        <dbReference type="Proteomes" id="UP000003635"/>
    </source>
</evidence>
<dbReference type="Gene3D" id="1.10.10.10">
    <property type="entry name" value="Winged helix-like DNA-binding domain superfamily/Winged helix DNA-binding domain"/>
    <property type="match status" value="1"/>
</dbReference>
<dbReference type="SUPFAM" id="SSF48295">
    <property type="entry name" value="TrpR-like"/>
    <property type="match status" value="1"/>
</dbReference>
<dbReference type="GO" id="GO:0043565">
    <property type="term" value="F:sequence-specific DNA binding"/>
    <property type="evidence" value="ECO:0007669"/>
    <property type="project" value="InterPro"/>
</dbReference>
<dbReference type="Proteomes" id="UP000003635">
    <property type="component" value="Unassembled WGS sequence"/>
</dbReference>
<proteinExistence type="predicted"/>
<evidence type="ECO:0000313" key="1">
    <source>
        <dbReference type="EMBL" id="EAR50953.1"/>
    </source>
</evidence>
<dbReference type="InterPro" id="IPR010921">
    <property type="entry name" value="Trp_repressor/repl_initiator"/>
</dbReference>
<name>Q2CEA7_OCEGH</name>
<dbReference type="Pfam" id="PF06627">
    <property type="entry name" value="DUF1153"/>
    <property type="match status" value="1"/>
</dbReference>
<dbReference type="AlphaFoldDB" id="Q2CEA7"/>
<keyword evidence="2" id="KW-1185">Reference proteome</keyword>
<reference evidence="1 2" key="1">
    <citation type="journal article" date="2010" name="J. Bacteriol.">
        <title>Genome sequences of Oceanicola granulosus HTCC2516(T) and Oceanicola batsensis HTCC2597(TDelta).</title>
        <authorList>
            <person name="Thrash J.C."/>
            <person name="Cho J.C."/>
            <person name="Vergin K.L."/>
            <person name="Giovannoni S.J."/>
        </authorList>
    </citation>
    <scope>NUCLEOTIDE SEQUENCE [LARGE SCALE GENOMIC DNA]</scope>
    <source>
        <strain evidence="2">ATCC BAA-861 / DSM 15982 / KCTC 12143 / HTCC2516</strain>
    </source>
</reference>
<dbReference type="InterPro" id="IPR009534">
    <property type="entry name" value="DUF1153"/>
</dbReference>
<organism evidence="1 2">
    <name type="scientific">Oceanicola granulosus (strain ATCC BAA-861 / DSM 15982 / KCTC 12143 / HTCC2516)</name>
    <dbReference type="NCBI Taxonomy" id="314256"/>
    <lineage>
        <taxon>Bacteria</taxon>
        <taxon>Pseudomonadati</taxon>
        <taxon>Pseudomonadota</taxon>
        <taxon>Alphaproteobacteria</taxon>
        <taxon>Rhodobacterales</taxon>
        <taxon>Roseobacteraceae</taxon>
        <taxon>Oceanicola</taxon>
    </lineage>
</organism>
<dbReference type="InterPro" id="IPR036388">
    <property type="entry name" value="WH-like_DNA-bd_sf"/>
</dbReference>
<dbReference type="eggNOG" id="ENOG5031CDG">
    <property type="taxonomic scope" value="Bacteria"/>
</dbReference>
<comment type="caution">
    <text evidence="1">The sequence shown here is derived from an EMBL/GenBank/DDBJ whole genome shotgun (WGS) entry which is preliminary data.</text>
</comment>
<dbReference type="EMBL" id="AAOT01000019">
    <property type="protein sequence ID" value="EAR50953.1"/>
    <property type="molecule type" value="Genomic_DNA"/>
</dbReference>
<accession>Q2CEA7</accession>
<sequence>MDDSAAKSAEYRKMQDILNPPLHACLRLLRHGGRETKERECGMYLRKIEGPRSVRLPDGTVMTRADLPPETTVRWVASRKAAVVRAVAFGLVTREHALETYGLSEEEFEGWERAVEAHGEAALRTTALQKYRQL</sequence>
<evidence type="ECO:0008006" key="3">
    <source>
        <dbReference type="Google" id="ProtNLM"/>
    </source>
</evidence>
<gene>
    <name evidence="1" type="ORF">OG2516_03093</name>
</gene>